<dbReference type="Pfam" id="PF00561">
    <property type="entry name" value="Abhydrolase_1"/>
    <property type="match status" value="1"/>
</dbReference>
<dbReference type="KEGG" id="cam:101502715"/>
<dbReference type="PANTHER" id="PTHR43139:SF61">
    <property type="entry name" value="ALPHA_BETA-HYDROLASES SUPERFAMILY PROTEIN"/>
    <property type="match status" value="1"/>
</dbReference>
<dbReference type="InterPro" id="IPR000073">
    <property type="entry name" value="AB_hydrolase_1"/>
</dbReference>
<keyword evidence="1" id="KW-0732">Signal</keyword>
<evidence type="ECO:0000259" key="2">
    <source>
        <dbReference type="Pfam" id="PF00561"/>
    </source>
</evidence>
<feature type="domain" description="AB hydrolase-1" evidence="2">
    <location>
        <begin position="58"/>
        <end position="158"/>
    </location>
</feature>
<dbReference type="STRING" id="3827.A0A1S3EF74"/>
<evidence type="ECO:0000256" key="1">
    <source>
        <dbReference type="SAM" id="SignalP"/>
    </source>
</evidence>
<feature type="chain" id="PRO_5010233618" evidence="1">
    <location>
        <begin position="20"/>
        <end position="309"/>
    </location>
</feature>
<name>A0A1S3EF74_CICAR</name>
<sequence>MVNIMTVLWSLASWAVKMAGLKLYTVEIEPGTLMRFWVPSETISKPKPKPISKPTKRVVVLIHGFCGDGLFTWQFQISALVKNYSVYVPDLIFFGGSTTDKPDRSPAFQAECLAAGLRKLGVEKCVLVGFSYGGMVAFKMAELYSELVEAVVVSGSILAIKESMINTAVEEAGFCSCKEMLMPYTVEGVRTLLSVGMHNKFWLPNFALNDFLKVMFFNRKERGELLEALVISYKDINIPKFPQQILLLWGEKDKIFKQEVAQDIQEILGNNATYEGIKNAGHLVHLERPCVYNKCLKQFLSSIKLGERK</sequence>
<evidence type="ECO:0000313" key="3">
    <source>
        <dbReference type="Proteomes" id="UP000087171"/>
    </source>
</evidence>
<reference evidence="3" key="1">
    <citation type="journal article" date="2013" name="Nat. Biotechnol.">
        <title>Draft genome sequence of chickpea (Cicer arietinum) provides a resource for trait improvement.</title>
        <authorList>
            <person name="Varshney R.K."/>
            <person name="Song C."/>
            <person name="Saxena R.K."/>
            <person name="Azam S."/>
            <person name="Yu S."/>
            <person name="Sharpe A.G."/>
            <person name="Cannon S."/>
            <person name="Baek J."/>
            <person name="Rosen B.D."/>
            <person name="Tar'an B."/>
            <person name="Millan T."/>
            <person name="Zhang X."/>
            <person name="Ramsay L.D."/>
            <person name="Iwata A."/>
            <person name="Wang Y."/>
            <person name="Nelson W."/>
            <person name="Farmer A.D."/>
            <person name="Gaur P.M."/>
            <person name="Soderlund C."/>
            <person name="Penmetsa R.V."/>
            <person name="Xu C."/>
            <person name="Bharti A.K."/>
            <person name="He W."/>
            <person name="Winter P."/>
            <person name="Zhao S."/>
            <person name="Hane J.K."/>
            <person name="Carrasquilla-Garcia N."/>
            <person name="Condie J.A."/>
            <person name="Upadhyaya H.D."/>
            <person name="Luo M.C."/>
            <person name="Thudi M."/>
            <person name="Gowda C.L."/>
            <person name="Singh N.P."/>
            <person name="Lichtenzveig J."/>
            <person name="Gali K.K."/>
            <person name="Rubio J."/>
            <person name="Nadarajan N."/>
            <person name="Dolezel J."/>
            <person name="Bansal K.C."/>
            <person name="Xu X."/>
            <person name="Edwards D."/>
            <person name="Zhang G."/>
            <person name="Kahl G."/>
            <person name="Gil J."/>
            <person name="Singh K.B."/>
            <person name="Datta S.K."/>
            <person name="Jackson S.A."/>
            <person name="Wang J."/>
            <person name="Cook D.R."/>
        </authorList>
    </citation>
    <scope>NUCLEOTIDE SEQUENCE [LARGE SCALE GENOMIC DNA]</scope>
    <source>
        <strain evidence="3">cv. CDC Frontier</strain>
    </source>
</reference>
<dbReference type="Proteomes" id="UP000087171">
    <property type="component" value="Chromosome Ca8"/>
</dbReference>
<keyword evidence="3" id="KW-1185">Reference proteome</keyword>
<dbReference type="RefSeq" id="XP_012574490.1">
    <property type="nucleotide sequence ID" value="XM_012719036.2"/>
</dbReference>
<accession>A0A1S3EF74</accession>
<dbReference type="Gene3D" id="3.40.50.1820">
    <property type="entry name" value="alpha/beta hydrolase"/>
    <property type="match status" value="1"/>
</dbReference>
<dbReference type="InterPro" id="IPR029058">
    <property type="entry name" value="AB_hydrolase_fold"/>
</dbReference>
<reference evidence="4" key="2">
    <citation type="submission" date="2025-08" db="UniProtKB">
        <authorList>
            <consortium name="RefSeq"/>
        </authorList>
    </citation>
    <scope>IDENTIFICATION</scope>
    <source>
        <tissue evidence="4">Etiolated seedlings</tissue>
    </source>
</reference>
<evidence type="ECO:0000313" key="4">
    <source>
        <dbReference type="RefSeq" id="XP_012574490.1"/>
    </source>
</evidence>
<proteinExistence type="predicted"/>
<dbReference type="OrthoDB" id="6431331at2759"/>
<dbReference type="SUPFAM" id="SSF53474">
    <property type="entry name" value="alpha/beta-Hydrolases"/>
    <property type="match status" value="1"/>
</dbReference>
<feature type="signal peptide" evidence="1">
    <location>
        <begin position="1"/>
        <end position="19"/>
    </location>
</feature>
<gene>
    <name evidence="4" type="primary">LOC101502715</name>
</gene>
<protein>
    <submittedName>
        <fullName evidence="4">Epoxide hydrolase 4-like isoform X1</fullName>
    </submittedName>
</protein>
<dbReference type="GeneID" id="101502715"/>
<dbReference type="PRINTS" id="PR00111">
    <property type="entry name" value="ABHYDROLASE"/>
</dbReference>
<dbReference type="PANTHER" id="PTHR43139">
    <property type="entry name" value="SI:DKEY-122A22.2"/>
    <property type="match status" value="1"/>
</dbReference>
<dbReference type="InterPro" id="IPR052370">
    <property type="entry name" value="Meta-cleavage_hydrolase"/>
</dbReference>
<dbReference type="AlphaFoldDB" id="A0A1S3EF74"/>
<organism evidence="3 4">
    <name type="scientific">Cicer arietinum</name>
    <name type="common">Chickpea</name>
    <name type="synonym">Garbanzo</name>
    <dbReference type="NCBI Taxonomy" id="3827"/>
    <lineage>
        <taxon>Eukaryota</taxon>
        <taxon>Viridiplantae</taxon>
        <taxon>Streptophyta</taxon>
        <taxon>Embryophyta</taxon>
        <taxon>Tracheophyta</taxon>
        <taxon>Spermatophyta</taxon>
        <taxon>Magnoliopsida</taxon>
        <taxon>eudicotyledons</taxon>
        <taxon>Gunneridae</taxon>
        <taxon>Pentapetalae</taxon>
        <taxon>rosids</taxon>
        <taxon>fabids</taxon>
        <taxon>Fabales</taxon>
        <taxon>Fabaceae</taxon>
        <taxon>Papilionoideae</taxon>
        <taxon>50 kb inversion clade</taxon>
        <taxon>NPAAA clade</taxon>
        <taxon>Hologalegina</taxon>
        <taxon>IRL clade</taxon>
        <taxon>Cicereae</taxon>
        <taxon>Cicer</taxon>
    </lineage>
</organism>